<keyword evidence="1" id="KW-0812">Transmembrane</keyword>
<dbReference type="HOGENOM" id="CLU_1917639_0_0_1"/>
<keyword evidence="2" id="KW-0732">Signal</keyword>
<sequence length="132" mass="14838">MIITKISVNLLIPLQLFHVGISEVNCTTETSILPRYEDLNDEISPIIENDCESGQPSSYADSIKKPLRIIKMPNEHVILDLGENKNTVRSEHLSNERKFILACVVFLCSIAVFHFITVGLIFCIINSKLPVN</sequence>
<keyword evidence="1" id="KW-1133">Transmembrane helix</keyword>
<dbReference type="VEuPathDB" id="MicrosporidiaDB:NBO_268g0001"/>
<evidence type="ECO:0000313" key="4">
    <source>
        <dbReference type="Proteomes" id="UP000016927"/>
    </source>
</evidence>
<feature type="signal peptide" evidence="2">
    <location>
        <begin position="1"/>
        <end position="22"/>
    </location>
</feature>
<evidence type="ECO:0000313" key="3">
    <source>
        <dbReference type="EMBL" id="EOB12997.1"/>
    </source>
</evidence>
<gene>
    <name evidence="3" type="ORF">NBO_268g0001</name>
</gene>
<evidence type="ECO:0000256" key="1">
    <source>
        <dbReference type="SAM" id="Phobius"/>
    </source>
</evidence>
<dbReference type="Proteomes" id="UP000016927">
    <property type="component" value="Unassembled WGS sequence"/>
</dbReference>
<proteinExistence type="predicted"/>
<dbReference type="EMBL" id="KB909176">
    <property type="protein sequence ID" value="EOB12997.1"/>
    <property type="molecule type" value="Genomic_DNA"/>
</dbReference>
<evidence type="ECO:0000256" key="2">
    <source>
        <dbReference type="SAM" id="SignalP"/>
    </source>
</evidence>
<feature type="transmembrane region" description="Helical" evidence="1">
    <location>
        <begin position="99"/>
        <end position="127"/>
    </location>
</feature>
<keyword evidence="4" id="KW-1185">Reference proteome</keyword>
<keyword evidence="1" id="KW-0472">Membrane</keyword>
<reference evidence="3 4" key="1">
    <citation type="journal article" date="2013" name="BMC Genomics">
        <title>Comparative genomics of parasitic silkworm microsporidia reveal an association between genome expansion and host adaptation.</title>
        <authorList>
            <person name="Pan G."/>
            <person name="Xu J."/>
            <person name="Li T."/>
            <person name="Xia Q."/>
            <person name="Liu S.L."/>
            <person name="Zhang G."/>
            <person name="Li S."/>
            <person name="Li C."/>
            <person name="Liu H."/>
            <person name="Yang L."/>
            <person name="Liu T."/>
            <person name="Zhang X."/>
            <person name="Wu Z."/>
            <person name="Fan W."/>
            <person name="Dang X."/>
            <person name="Xiang H."/>
            <person name="Tao M."/>
            <person name="Li Y."/>
            <person name="Hu J."/>
            <person name="Li Z."/>
            <person name="Lin L."/>
            <person name="Luo J."/>
            <person name="Geng L."/>
            <person name="Wang L."/>
            <person name="Long M."/>
            <person name="Wan Y."/>
            <person name="He N."/>
            <person name="Zhang Z."/>
            <person name="Lu C."/>
            <person name="Keeling P.J."/>
            <person name="Wang J."/>
            <person name="Xiang Z."/>
            <person name="Zhou Z."/>
        </authorList>
    </citation>
    <scope>NUCLEOTIDE SEQUENCE [LARGE SCALE GENOMIC DNA]</scope>
    <source>
        <strain evidence="4">CQ1 / CVCC 102059</strain>
    </source>
</reference>
<feature type="chain" id="PRO_5004354386" evidence="2">
    <location>
        <begin position="23"/>
        <end position="132"/>
    </location>
</feature>
<accession>R0KS13</accession>
<name>R0KS13_NOSB1</name>
<organism evidence="3 4">
    <name type="scientific">Nosema bombycis (strain CQ1 / CVCC 102059)</name>
    <name type="common">Microsporidian parasite</name>
    <name type="synonym">Pebrine of silkworm</name>
    <dbReference type="NCBI Taxonomy" id="578461"/>
    <lineage>
        <taxon>Eukaryota</taxon>
        <taxon>Fungi</taxon>
        <taxon>Fungi incertae sedis</taxon>
        <taxon>Microsporidia</taxon>
        <taxon>Nosematidae</taxon>
        <taxon>Nosema</taxon>
    </lineage>
</organism>
<dbReference type="AlphaFoldDB" id="R0KS13"/>
<protein>
    <submittedName>
        <fullName evidence="3">Uncharacterized protein</fullName>
    </submittedName>
</protein>